<dbReference type="EMBL" id="JAAZSQ010000007">
    <property type="protein sequence ID" value="NKX54754.1"/>
    <property type="molecule type" value="Genomic_DNA"/>
</dbReference>
<feature type="transmembrane region" description="Helical" evidence="2">
    <location>
        <begin position="127"/>
        <end position="145"/>
    </location>
</feature>
<evidence type="ECO:0000259" key="3">
    <source>
        <dbReference type="Pfam" id="PF00174"/>
    </source>
</evidence>
<dbReference type="PANTHER" id="PTHR19372:SF7">
    <property type="entry name" value="SULFITE OXIDASE, MITOCHONDRIAL"/>
    <property type="match status" value="1"/>
</dbReference>
<proteinExistence type="predicted"/>
<evidence type="ECO:0000256" key="1">
    <source>
        <dbReference type="SAM" id="MobiDB-lite"/>
    </source>
</evidence>
<dbReference type="InterPro" id="IPR000572">
    <property type="entry name" value="OxRdtase_Mopterin-bd_dom"/>
</dbReference>
<name>A0A7X6HCS9_9MICC</name>
<feature type="transmembrane region" description="Helical" evidence="2">
    <location>
        <begin position="171"/>
        <end position="192"/>
    </location>
</feature>
<dbReference type="GO" id="GO:0020037">
    <property type="term" value="F:heme binding"/>
    <property type="evidence" value="ECO:0007669"/>
    <property type="project" value="TreeGrafter"/>
</dbReference>
<dbReference type="AlphaFoldDB" id="A0A7X6HCS9"/>
<gene>
    <name evidence="4" type="ORF">HGG74_09420</name>
</gene>
<reference evidence="4 5" key="1">
    <citation type="submission" date="2020-04" db="EMBL/GenBank/DDBJ databases">
        <title>Arthrobacter sp. nov.</title>
        <authorList>
            <person name="Liu S."/>
        </authorList>
    </citation>
    <scope>NUCLEOTIDE SEQUENCE [LARGE SCALE GENOMIC DNA]</scope>
    <source>
        <strain evidence="4 5">E918</strain>
    </source>
</reference>
<dbReference type="InterPro" id="IPR014756">
    <property type="entry name" value="Ig_E-set"/>
</dbReference>
<comment type="caution">
    <text evidence="4">The sequence shown here is derived from an EMBL/GenBank/DDBJ whole genome shotgun (WGS) entry which is preliminary data.</text>
</comment>
<evidence type="ECO:0000256" key="2">
    <source>
        <dbReference type="SAM" id="Phobius"/>
    </source>
</evidence>
<dbReference type="GO" id="GO:0043546">
    <property type="term" value="F:molybdopterin cofactor binding"/>
    <property type="evidence" value="ECO:0007669"/>
    <property type="project" value="TreeGrafter"/>
</dbReference>
<feature type="transmembrane region" description="Helical" evidence="2">
    <location>
        <begin position="73"/>
        <end position="93"/>
    </location>
</feature>
<keyword evidence="2" id="KW-0812">Transmembrane</keyword>
<sequence length="521" mass="54578">METVERRRTASRWPGVLAGVVAAAVLFGTAQLAAAFFGPAAMPLAAVGSTFIDFTPPWLKDFAIATFGTADKLVLFIAMGVVAALLAGLAGLLARRRWSLGAGLVVVLSVVIGACVATRSGASALDLVPTVLGTAAGLAALRLLAGRAAAADSAPADGGPESSQAVGRRRFLASAALLAGAAAVVGAGGSVLSGVRNAARAVREALRLPAAASPAAPLPAGVQAPVPGVVDFVTPNPQFYRIDTALIVPEVDPAGWSLRVHGMVEEEFTLRFQDLLEAELTEAYVTLTCVSNVVGGDLAGNAKWLGYPLRQVLARAKPLPGADMVLSTSIDGFSASTPLDVLQDDRDALLAIGMNGEPLPLEHGFPVRMVVPGLYGYVSATKWVVDLEVTRFQDKAAYWTTRGWSARGPVKTASRIEVPRPLARVPAGRVALGGTAWAQHRGISRVQVQLDNGGWRDAELAAEASVDTWRQWFYVWEDARPGSHQARVRAWDGRGELQTAEQAPPVPDGASGWHTLTFTVE</sequence>
<evidence type="ECO:0000313" key="4">
    <source>
        <dbReference type="EMBL" id="NKX54754.1"/>
    </source>
</evidence>
<dbReference type="PANTHER" id="PTHR19372">
    <property type="entry name" value="SULFITE REDUCTASE"/>
    <property type="match status" value="1"/>
</dbReference>
<dbReference type="SUPFAM" id="SSF56524">
    <property type="entry name" value="Oxidoreductase molybdopterin-binding domain"/>
    <property type="match status" value="1"/>
</dbReference>
<dbReference type="Pfam" id="PF00174">
    <property type="entry name" value="Oxidored_molyb"/>
    <property type="match status" value="1"/>
</dbReference>
<keyword evidence="5" id="KW-1185">Reference proteome</keyword>
<feature type="region of interest" description="Disordered" evidence="1">
    <location>
        <begin position="500"/>
        <end position="521"/>
    </location>
</feature>
<accession>A0A7X6HCS9</accession>
<feature type="transmembrane region" description="Helical" evidence="2">
    <location>
        <begin position="100"/>
        <end position="121"/>
    </location>
</feature>
<dbReference type="Gene3D" id="3.90.420.10">
    <property type="entry name" value="Oxidoreductase, molybdopterin-binding domain"/>
    <property type="match status" value="1"/>
</dbReference>
<dbReference type="GO" id="GO:0006790">
    <property type="term" value="P:sulfur compound metabolic process"/>
    <property type="evidence" value="ECO:0007669"/>
    <property type="project" value="TreeGrafter"/>
</dbReference>
<keyword evidence="2" id="KW-1133">Transmembrane helix</keyword>
<protein>
    <submittedName>
        <fullName evidence="4">Molybdopterin-dependent oxidoreductase</fullName>
    </submittedName>
</protein>
<dbReference type="InterPro" id="IPR036374">
    <property type="entry name" value="OxRdtase_Mopterin-bd_sf"/>
</dbReference>
<evidence type="ECO:0000313" key="5">
    <source>
        <dbReference type="Proteomes" id="UP000544090"/>
    </source>
</evidence>
<keyword evidence="2" id="KW-0472">Membrane</keyword>
<dbReference type="Gene3D" id="2.60.40.650">
    <property type="match status" value="1"/>
</dbReference>
<dbReference type="Proteomes" id="UP000544090">
    <property type="component" value="Unassembled WGS sequence"/>
</dbReference>
<dbReference type="GO" id="GO:0008482">
    <property type="term" value="F:sulfite oxidase activity"/>
    <property type="evidence" value="ECO:0007669"/>
    <property type="project" value="TreeGrafter"/>
</dbReference>
<dbReference type="RefSeq" id="WP_168486097.1">
    <property type="nucleotide sequence ID" value="NZ_JAAZSQ010000007.1"/>
</dbReference>
<dbReference type="SUPFAM" id="SSF81296">
    <property type="entry name" value="E set domains"/>
    <property type="match status" value="1"/>
</dbReference>
<organism evidence="4 5">
    <name type="scientific">Arthrobacter mobilis</name>
    <dbReference type="NCBI Taxonomy" id="2724944"/>
    <lineage>
        <taxon>Bacteria</taxon>
        <taxon>Bacillati</taxon>
        <taxon>Actinomycetota</taxon>
        <taxon>Actinomycetes</taxon>
        <taxon>Micrococcales</taxon>
        <taxon>Micrococcaceae</taxon>
        <taxon>Arthrobacter</taxon>
    </lineage>
</organism>
<feature type="domain" description="Oxidoreductase molybdopterin-binding" evidence="3">
    <location>
        <begin position="247"/>
        <end position="396"/>
    </location>
</feature>